<proteinExistence type="predicted"/>
<dbReference type="EMBL" id="LT629704">
    <property type="protein sequence ID" value="SDN71156.1"/>
    <property type="molecule type" value="Genomic_DNA"/>
</dbReference>
<protein>
    <submittedName>
        <fullName evidence="2">Uncharacterized protein</fullName>
    </submittedName>
</protein>
<evidence type="ECO:0000313" key="3">
    <source>
        <dbReference type="Proteomes" id="UP000182470"/>
    </source>
</evidence>
<reference evidence="2 3" key="2">
    <citation type="submission" date="2016-10" db="EMBL/GenBank/DDBJ databases">
        <authorList>
            <person name="de Groot N.N."/>
        </authorList>
    </citation>
    <scope>NUCLEOTIDE SEQUENCE [LARGE SCALE GENOMIC DNA]</scope>
    <source>
        <strain evidence="2 3">BS2772</strain>
    </source>
</reference>
<dbReference type="Proteomes" id="UP000182470">
    <property type="component" value="Chromosome I"/>
</dbReference>
<evidence type="ECO:0000313" key="2">
    <source>
        <dbReference type="EMBL" id="SDN71156.1"/>
    </source>
</evidence>
<name>A0A1H0DM78_9PSED</name>
<gene>
    <name evidence="1" type="ORF">PSAN_01860</name>
    <name evidence="2" type="ORF">SAMN04490179_5539</name>
</gene>
<dbReference type="Proteomes" id="UP000748067">
    <property type="component" value="Unassembled WGS sequence"/>
</dbReference>
<keyword evidence="4" id="KW-1185">Reference proteome</keyword>
<dbReference type="EMBL" id="JXDI01000001">
    <property type="protein sequence ID" value="KAF2407805.1"/>
    <property type="molecule type" value="Genomic_DNA"/>
</dbReference>
<reference evidence="1 4" key="1">
    <citation type="submission" date="2015-01" db="EMBL/GenBank/DDBJ databases">
        <title>Genome Sequence of Pseudomonas antarctica CMS 35.</title>
        <authorList>
            <person name="Voget S."/>
            <person name="Chow J."/>
            <person name="Daniel R."/>
            <person name="Streit W."/>
        </authorList>
    </citation>
    <scope>NUCLEOTIDE SEQUENCE [LARGE SCALE GENOMIC DNA]</scope>
    <source>
        <strain evidence="1 4">CMS 35</strain>
    </source>
</reference>
<evidence type="ECO:0000313" key="4">
    <source>
        <dbReference type="Proteomes" id="UP000748067"/>
    </source>
</evidence>
<evidence type="ECO:0000313" key="1">
    <source>
        <dbReference type="EMBL" id="KAF2407805.1"/>
    </source>
</evidence>
<accession>A0A1H0DM78</accession>
<organism evidence="2 3">
    <name type="scientific">Pseudomonas antarctica</name>
    <dbReference type="NCBI Taxonomy" id="219572"/>
    <lineage>
        <taxon>Bacteria</taxon>
        <taxon>Pseudomonadati</taxon>
        <taxon>Pseudomonadota</taxon>
        <taxon>Gammaproteobacteria</taxon>
        <taxon>Pseudomonadales</taxon>
        <taxon>Pseudomonadaceae</taxon>
        <taxon>Pseudomonas</taxon>
    </lineage>
</organism>
<dbReference type="AlphaFoldDB" id="A0A1H0DM78"/>
<sequence length="34" mass="3977">MGFLDQSIEKIFFTLWWFIVIRSANGSLSLELTL</sequence>